<reference evidence="2 3" key="1">
    <citation type="submission" date="2023-02" db="EMBL/GenBank/DDBJ databases">
        <title>LHISI_Scaffold_Assembly.</title>
        <authorList>
            <person name="Stuart O.P."/>
            <person name="Cleave R."/>
            <person name="Magrath M.J.L."/>
            <person name="Mikheyev A.S."/>
        </authorList>
    </citation>
    <scope>NUCLEOTIDE SEQUENCE [LARGE SCALE GENOMIC DNA]</scope>
    <source>
        <strain evidence="2">Daus_M_001</strain>
        <tissue evidence="2">Leg muscle</tissue>
    </source>
</reference>
<dbReference type="EMBL" id="JARBHB010000015">
    <property type="protein sequence ID" value="KAJ8867638.1"/>
    <property type="molecule type" value="Genomic_DNA"/>
</dbReference>
<organism evidence="2 3">
    <name type="scientific">Dryococelus australis</name>
    <dbReference type="NCBI Taxonomy" id="614101"/>
    <lineage>
        <taxon>Eukaryota</taxon>
        <taxon>Metazoa</taxon>
        <taxon>Ecdysozoa</taxon>
        <taxon>Arthropoda</taxon>
        <taxon>Hexapoda</taxon>
        <taxon>Insecta</taxon>
        <taxon>Pterygota</taxon>
        <taxon>Neoptera</taxon>
        <taxon>Polyneoptera</taxon>
        <taxon>Phasmatodea</taxon>
        <taxon>Verophasmatodea</taxon>
        <taxon>Anareolatae</taxon>
        <taxon>Phasmatidae</taxon>
        <taxon>Eurycanthinae</taxon>
        <taxon>Dryococelus</taxon>
    </lineage>
</organism>
<feature type="region of interest" description="Disordered" evidence="1">
    <location>
        <begin position="546"/>
        <end position="567"/>
    </location>
</feature>
<feature type="compositionally biased region" description="Polar residues" evidence="1">
    <location>
        <begin position="947"/>
        <end position="960"/>
    </location>
</feature>
<comment type="caution">
    <text evidence="2">The sequence shown here is derived from an EMBL/GenBank/DDBJ whole genome shotgun (WGS) entry which is preliminary data.</text>
</comment>
<name>A0ABQ9G591_9NEOP</name>
<accession>A0ABQ9G591</accession>
<feature type="compositionally biased region" description="Polar residues" evidence="1">
    <location>
        <begin position="546"/>
        <end position="556"/>
    </location>
</feature>
<protein>
    <submittedName>
        <fullName evidence="2">Uncharacterized protein</fullName>
    </submittedName>
</protein>
<feature type="region of interest" description="Disordered" evidence="1">
    <location>
        <begin position="947"/>
        <end position="980"/>
    </location>
</feature>
<evidence type="ECO:0000313" key="2">
    <source>
        <dbReference type="EMBL" id="KAJ8867638.1"/>
    </source>
</evidence>
<feature type="compositionally biased region" description="Basic and acidic residues" evidence="1">
    <location>
        <begin position="557"/>
        <end position="567"/>
    </location>
</feature>
<proteinExistence type="predicted"/>
<evidence type="ECO:0000256" key="1">
    <source>
        <dbReference type="SAM" id="MobiDB-lite"/>
    </source>
</evidence>
<sequence>MVILVDKPSHSLSTNCDCKTSCIHIVTCLCFDLVRALFARSPGTCSASESVTHDYLILNGSFTNDPSLLPSGNRVASPRLQMRYAISLAAHNQSPCPNIGLLYCQHHARLPPRRTGFNLRPGDRICASGNRAGQSCWSAGFLGNLPLSPPSFRRRSIFTTQRNFKLQQRNTNFRNTQVHARKTNNLSTPHLWSVVTWEVVEEGADPRPVDRCVNTPPAKVYGALRLSEVNANQLGDLSTGRGGSNLSADDLLPSFFSTEKKRKRKVIVRRAEARVDTAFSHMRNVESPFDTPYFHPAVSLTFDDVTCFSRLKPKCRLVVTRHVDDVNVPEKISFAKVERTPQPSVYWSFSCVFIGCCPTSGSYGIRKVFPCKSVIGPEACRAGLINCDPVAKRRSSGFSLVESCRTMPLVSGLTRGGRGLAFRRCSILTSLHLIGSQDLDVKSRPNLFTRSLTTTVPQRRIRRPECSPPRQANMPQTGRLDSYRPFTRGLVSFGVSLERRPVFLVCTLHSWLAGLSQPLHHCRSLLPAYLPAWLFLSLLVGRTGHASSGTEYSQSPIERRLGDSGEARDDYSDLRECVGELVWKYLEQFKKVKTAIKTLIEMEMYATWVLHECYQSHASFVQKTKVSQSGELPLRLGSRRQQVGLTFHRLGLRGCDRVFVPSPPSSVAALKERKGEDEPCTQGRWSKVAPPYTYSDISFDRRMNKVMKPMAVLMYHMAEEYAACIQIDVLPKVASLPRGRGAKTARPCQCPRANYFLVSAMRRLSSCRRRGRLRRLSPLRRFVDVKAVHDTANPRYIVSVAFGQSGSVSRFLRRDCVGAGWEIRRSEAAVKCQLKFAPRRVERVCCGDPVVERGLTHSKFHSPGFTPSRPFTPRIPRPRRPALVLSSHPHSARWPSPKTAGRWTAAAYIRAAPSVLIPGILLRLLPASSARWGRGCDARSLVAVSYSRASQKGDQQSSESIVPGRGESRGGSPPQRQTASRRQLQRWFVIRLLAFDVVGDFINCRKNDRFLVASAKDA</sequence>
<evidence type="ECO:0000313" key="3">
    <source>
        <dbReference type="Proteomes" id="UP001159363"/>
    </source>
</evidence>
<gene>
    <name evidence="2" type="ORF">PR048_031441</name>
</gene>
<keyword evidence="3" id="KW-1185">Reference proteome</keyword>
<dbReference type="Proteomes" id="UP001159363">
    <property type="component" value="Chromosome 14"/>
</dbReference>